<evidence type="ECO:0000259" key="2">
    <source>
        <dbReference type="Pfam" id="PF08765"/>
    </source>
</evidence>
<feature type="region of interest" description="Disordered" evidence="1">
    <location>
        <begin position="96"/>
        <end position="119"/>
    </location>
</feature>
<feature type="compositionally biased region" description="Polar residues" evidence="1">
    <location>
        <begin position="110"/>
        <end position="119"/>
    </location>
</feature>
<dbReference type="RefSeq" id="WP_166106271.1">
    <property type="nucleotide sequence ID" value="NZ_JAADJT010000009.1"/>
</dbReference>
<evidence type="ECO:0000313" key="4">
    <source>
        <dbReference type="Proteomes" id="UP000666369"/>
    </source>
</evidence>
<dbReference type="Pfam" id="PF08765">
    <property type="entry name" value="Mor"/>
    <property type="match status" value="1"/>
</dbReference>
<evidence type="ECO:0000313" key="3">
    <source>
        <dbReference type="EMBL" id="NGZ86421.1"/>
    </source>
</evidence>
<reference evidence="3 4" key="1">
    <citation type="submission" date="2020-01" db="EMBL/GenBank/DDBJ databases">
        <authorList>
            <person name="Lee S.D."/>
        </authorList>
    </citation>
    <scope>NUCLEOTIDE SEQUENCE [LARGE SCALE GENOMIC DNA]</scope>
    <source>
        <strain evidence="3 4">SAP-35</strain>
    </source>
</reference>
<dbReference type="EMBL" id="JAADJT010000009">
    <property type="protein sequence ID" value="NGZ86421.1"/>
    <property type="molecule type" value="Genomic_DNA"/>
</dbReference>
<dbReference type="Proteomes" id="UP000666369">
    <property type="component" value="Unassembled WGS sequence"/>
</dbReference>
<sequence length="119" mass="13579">MNQEQQYDIVSAMIQEARALLGAEVLADDVVCKLEARLRRDWGGQAVYVKKIAVDVEARRQAIRARYNMTNRRELQAEFGISRGQFYKDLRSADEAAGVSSFRRKETRHTVTSGVQTEE</sequence>
<reference evidence="4" key="2">
    <citation type="submission" date="2023-07" db="EMBL/GenBank/DDBJ databases">
        <title>Duganella aceri sp. nov., isolated from tree sap.</title>
        <authorList>
            <person name="Kim I.S."/>
        </authorList>
    </citation>
    <scope>NUCLEOTIDE SEQUENCE [LARGE SCALE GENOMIC DNA]</scope>
    <source>
        <strain evidence="4">SAP-35</strain>
    </source>
</reference>
<dbReference type="InterPro" id="IPR014875">
    <property type="entry name" value="Mor_transcription_activator"/>
</dbReference>
<organism evidence="3 4">
    <name type="scientific">Duganella aceris</name>
    <dbReference type="NCBI Taxonomy" id="2703883"/>
    <lineage>
        <taxon>Bacteria</taxon>
        <taxon>Pseudomonadati</taxon>
        <taxon>Pseudomonadota</taxon>
        <taxon>Betaproteobacteria</taxon>
        <taxon>Burkholderiales</taxon>
        <taxon>Oxalobacteraceae</taxon>
        <taxon>Telluria group</taxon>
        <taxon>Duganella</taxon>
    </lineage>
</organism>
<gene>
    <name evidence="3" type="ORF">GW587_19440</name>
</gene>
<evidence type="ECO:0000256" key="1">
    <source>
        <dbReference type="SAM" id="MobiDB-lite"/>
    </source>
</evidence>
<comment type="caution">
    <text evidence="3">The sequence shown here is derived from an EMBL/GenBank/DDBJ whole genome shotgun (WGS) entry which is preliminary data.</text>
</comment>
<name>A0ABX0FP80_9BURK</name>
<feature type="domain" description="Mor transcription activator" evidence="2">
    <location>
        <begin position="8"/>
        <end position="90"/>
    </location>
</feature>
<keyword evidence="4" id="KW-1185">Reference proteome</keyword>
<proteinExistence type="predicted"/>
<accession>A0ABX0FP80</accession>
<protein>
    <recommendedName>
        <fullName evidence="2">Mor transcription activator domain-containing protein</fullName>
    </recommendedName>
</protein>